<organism evidence="2 3">
    <name type="scientific">Oikopleura dioica</name>
    <name type="common">Tunicate</name>
    <dbReference type="NCBI Taxonomy" id="34765"/>
    <lineage>
        <taxon>Eukaryota</taxon>
        <taxon>Metazoa</taxon>
        <taxon>Chordata</taxon>
        <taxon>Tunicata</taxon>
        <taxon>Appendicularia</taxon>
        <taxon>Copelata</taxon>
        <taxon>Oikopleuridae</taxon>
        <taxon>Oikopleura</taxon>
    </lineage>
</organism>
<feature type="region of interest" description="Disordered" evidence="1">
    <location>
        <begin position="63"/>
        <end position="85"/>
    </location>
</feature>
<keyword evidence="3" id="KW-1185">Reference proteome</keyword>
<accession>A0ABN7T4R1</accession>
<protein>
    <submittedName>
        <fullName evidence="2">Oidioi.mRNA.OKI2018_I69.chr2.g5445.t1.cds</fullName>
    </submittedName>
</protein>
<evidence type="ECO:0000313" key="2">
    <source>
        <dbReference type="EMBL" id="CAG5111111.1"/>
    </source>
</evidence>
<reference evidence="2 3" key="1">
    <citation type="submission" date="2021-04" db="EMBL/GenBank/DDBJ databases">
        <authorList>
            <person name="Bliznina A."/>
        </authorList>
    </citation>
    <scope>NUCLEOTIDE SEQUENCE [LARGE SCALE GENOMIC DNA]</scope>
</reference>
<evidence type="ECO:0000256" key="1">
    <source>
        <dbReference type="SAM" id="MobiDB-lite"/>
    </source>
</evidence>
<evidence type="ECO:0000313" key="3">
    <source>
        <dbReference type="Proteomes" id="UP001158576"/>
    </source>
</evidence>
<name>A0ABN7T4R1_OIKDI</name>
<sequence>MRKFSNGSLRNARLRNLKSSFRNTANRIPKYSTYLRARLLTENKNRGPPRMRNYPKTTLRSFQNQRPVPTRPALPPAQRANIPGPTVYKGPEPKWTFTWQKGDFCYGNTGAALPCQEPIRNGSMCKKKLPWSDRGWTEVEIYCLRNPNYPKLSIRKEKIKQCFYQDGLYECWEHWSTNHLLEDFNYSS</sequence>
<gene>
    <name evidence="2" type="ORF">OKIOD_LOCUS14210</name>
</gene>
<proteinExistence type="predicted"/>
<dbReference type="Proteomes" id="UP001158576">
    <property type="component" value="Chromosome 2"/>
</dbReference>
<dbReference type="EMBL" id="OU015567">
    <property type="protein sequence ID" value="CAG5111111.1"/>
    <property type="molecule type" value="Genomic_DNA"/>
</dbReference>